<protein>
    <submittedName>
        <fullName evidence="1">Uncharacterized protein</fullName>
    </submittedName>
</protein>
<dbReference type="AlphaFoldDB" id="A0A9P6E1E2"/>
<evidence type="ECO:0000313" key="2">
    <source>
        <dbReference type="Proteomes" id="UP000886523"/>
    </source>
</evidence>
<gene>
    <name evidence="1" type="ORF">BS47DRAFT_1337114</name>
</gene>
<dbReference type="EMBL" id="MU128918">
    <property type="protein sequence ID" value="KAF9519354.1"/>
    <property type="molecule type" value="Genomic_DNA"/>
</dbReference>
<proteinExistence type="predicted"/>
<evidence type="ECO:0000313" key="1">
    <source>
        <dbReference type="EMBL" id="KAF9519354.1"/>
    </source>
</evidence>
<dbReference type="OrthoDB" id="2362444at2759"/>
<comment type="caution">
    <text evidence="1">The sequence shown here is derived from an EMBL/GenBank/DDBJ whole genome shotgun (WGS) entry which is preliminary data.</text>
</comment>
<sequence>MDDHCITRNRPLNPEASRLLYRPRTLGPVLILEATLVKLPPEKAIAPDGTPILDTLVYHPLDPKWLESEEWKGMREEWQHLRTHGTQPPEGHLRDIAYGTHNDMQIRSVLDSLGIQMVYDLEEVGPNL</sequence>
<organism evidence="1 2">
    <name type="scientific">Hydnum rufescens UP504</name>
    <dbReference type="NCBI Taxonomy" id="1448309"/>
    <lineage>
        <taxon>Eukaryota</taxon>
        <taxon>Fungi</taxon>
        <taxon>Dikarya</taxon>
        <taxon>Basidiomycota</taxon>
        <taxon>Agaricomycotina</taxon>
        <taxon>Agaricomycetes</taxon>
        <taxon>Cantharellales</taxon>
        <taxon>Hydnaceae</taxon>
        <taxon>Hydnum</taxon>
    </lineage>
</organism>
<dbReference type="Proteomes" id="UP000886523">
    <property type="component" value="Unassembled WGS sequence"/>
</dbReference>
<reference evidence="1" key="1">
    <citation type="journal article" date="2020" name="Nat. Commun.">
        <title>Large-scale genome sequencing of mycorrhizal fungi provides insights into the early evolution of symbiotic traits.</title>
        <authorList>
            <person name="Miyauchi S."/>
            <person name="Kiss E."/>
            <person name="Kuo A."/>
            <person name="Drula E."/>
            <person name="Kohler A."/>
            <person name="Sanchez-Garcia M."/>
            <person name="Morin E."/>
            <person name="Andreopoulos B."/>
            <person name="Barry K.W."/>
            <person name="Bonito G."/>
            <person name="Buee M."/>
            <person name="Carver A."/>
            <person name="Chen C."/>
            <person name="Cichocki N."/>
            <person name="Clum A."/>
            <person name="Culley D."/>
            <person name="Crous P.W."/>
            <person name="Fauchery L."/>
            <person name="Girlanda M."/>
            <person name="Hayes R.D."/>
            <person name="Keri Z."/>
            <person name="LaButti K."/>
            <person name="Lipzen A."/>
            <person name="Lombard V."/>
            <person name="Magnuson J."/>
            <person name="Maillard F."/>
            <person name="Murat C."/>
            <person name="Nolan M."/>
            <person name="Ohm R.A."/>
            <person name="Pangilinan J."/>
            <person name="Pereira M.F."/>
            <person name="Perotto S."/>
            <person name="Peter M."/>
            <person name="Pfister S."/>
            <person name="Riley R."/>
            <person name="Sitrit Y."/>
            <person name="Stielow J.B."/>
            <person name="Szollosi G."/>
            <person name="Zifcakova L."/>
            <person name="Stursova M."/>
            <person name="Spatafora J.W."/>
            <person name="Tedersoo L."/>
            <person name="Vaario L.M."/>
            <person name="Yamada A."/>
            <person name="Yan M."/>
            <person name="Wang P."/>
            <person name="Xu J."/>
            <person name="Bruns T."/>
            <person name="Baldrian P."/>
            <person name="Vilgalys R."/>
            <person name="Dunand C."/>
            <person name="Henrissat B."/>
            <person name="Grigoriev I.V."/>
            <person name="Hibbett D."/>
            <person name="Nagy L.G."/>
            <person name="Martin F.M."/>
        </authorList>
    </citation>
    <scope>NUCLEOTIDE SEQUENCE</scope>
    <source>
        <strain evidence="1">UP504</strain>
    </source>
</reference>
<name>A0A9P6E1E2_9AGAM</name>
<accession>A0A9P6E1E2</accession>
<keyword evidence="2" id="KW-1185">Reference proteome</keyword>